<gene>
    <name evidence="1" type="ORF">SAMN05660493_00860</name>
</gene>
<evidence type="ECO:0000313" key="1">
    <source>
        <dbReference type="EMBL" id="SIT96187.1"/>
    </source>
</evidence>
<evidence type="ECO:0000313" key="2">
    <source>
        <dbReference type="Proteomes" id="UP000187261"/>
    </source>
</evidence>
<protein>
    <submittedName>
        <fullName evidence="1">Uncharacterized protein</fullName>
    </submittedName>
</protein>
<dbReference type="EMBL" id="FTPU01000007">
    <property type="protein sequence ID" value="SIT96187.1"/>
    <property type="molecule type" value="Genomic_DNA"/>
</dbReference>
<dbReference type="AlphaFoldDB" id="A0A1U7PTZ6"/>
<sequence>MKSTPLMRRLQSPTPRFFKRLRNYGLLLTAISAVLTTAPIALPAILIKIAGYAAVAGGIASAVCQATTADSQPGDER</sequence>
<dbReference type="STRING" id="1121284.SAMN05660493_00860"/>
<keyword evidence="2" id="KW-1185">Reference proteome</keyword>
<proteinExistence type="predicted"/>
<dbReference type="OrthoDB" id="679091at2"/>
<reference evidence="2" key="1">
    <citation type="submission" date="2016-10" db="EMBL/GenBank/DDBJ databases">
        <authorList>
            <person name="Varghese N."/>
            <person name="Submissions S."/>
        </authorList>
    </citation>
    <scope>NUCLEOTIDE SEQUENCE [LARGE SCALE GENOMIC DNA]</scope>
    <source>
        <strain evidence="2">DSM 19482</strain>
    </source>
</reference>
<accession>A0A1U7PTZ6</accession>
<name>A0A1U7PTZ6_9FLAO</name>
<dbReference type="Proteomes" id="UP000187261">
    <property type="component" value="Unassembled WGS sequence"/>
</dbReference>
<organism evidence="1 2">
    <name type="scientific">Epilithonimonas bovis DSM 19482</name>
    <dbReference type="NCBI Taxonomy" id="1121284"/>
    <lineage>
        <taxon>Bacteria</taxon>
        <taxon>Pseudomonadati</taxon>
        <taxon>Bacteroidota</taxon>
        <taxon>Flavobacteriia</taxon>
        <taxon>Flavobacteriales</taxon>
        <taxon>Weeksellaceae</taxon>
        <taxon>Chryseobacterium group</taxon>
        <taxon>Epilithonimonas</taxon>
    </lineage>
</organism>
<dbReference type="RefSeq" id="WP_076782251.1">
    <property type="nucleotide sequence ID" value="NZ_FTPU01000007.1"/>
</dbReference>